<reference evidence="4" key="1">
    <citation type="submission" date="2024-04" db="EMBL/GenBank/DDBJ databases">
        <title>Salinicola lusitanus LLJ914,a marine bacterium isolated from the Okinawa Trough.</title>
        <authorList>
            <person name="Li J."/>
        </authorList>
    </citation>
    <scope>NUCLEOTIDE SEQUENCE [LARGE SCALE GENOMIC DNA]</scope>
</reference>
<protein>
    <submittedName>
        <fullName evidence="3">Uncharacterized protein</fullName>
    </submittedName>
</protein>
<evidence type="ECO:0000313" key="4">
    <source>
        <dbReference type="Proteomes" id="UP001460270"/>
    </source>
</evidence>
<comment type="caution">
    <text evidence="3">The sequence shown here is derived from an EMBL/GenBank/DDBJ whole genome shotgun (WGS) entry which is preliminary data.</text>
</comment>
<proteinExistence type="predicted"/>
<accession>A0AAW0PGP3</accession>
<dbReference type="Proteomes" id="UP001460270">
    <property type="component" value="Unassembled WGS sequence"/>
</dbReference>
<keyword evidence="2" id="KW-1133">Transmembrane helix</keyword>
<feature type="region of interest" description="Disordered" evidence="1">
    <location>
        <begin position="1"/>
        <end position="21"/>
    </location>
</feature>
<evidence type="ECO:0000256" key="2">
    <source>
        <dbReference type="SAM" id="Phobius"/>
    </source>
</evidence>
<evidence type="ECO:0000256" key="1">
    <source>
        <dbReference type="SAM" id="MobiDB-lite"/>
    </source>
</evidence>
<keyword evidence="2" id="KW-0812">Transmembrane</keyword>
<keyword evidence="2" id="KW-0472">Membrane</keyword>
<name>A0AAW0PGP3_9GOBI</name>
<feature type="compositionally biased region" description="Low complexity" evidence="1">
    <location>
        <begin position="1"/>
        <end position="11"/>
    </location>
</feature>
<sequence>MSLSFHSPSSSALRGKRPARTKCQLDHGRERLEQRRGLLQQVALAMRIHCRVLVLALCLGLFLLLYFLGGNTADEPLLKQVVIVKQEEKRNSSPSPSELGRNVAAKFGAKKAPAQAQKEEKAVIKVANVKRLCKSRLKVGDSVEIKPIKTLHEERDLCVLSETMLWRVCSAQIRQMGWNGPQEG</sequence>
<dbReference type="AlphaFoldDB" id="A0AAW0PGP3"/>
<keyword evidence="4" id="KW-1185">Reference proteome</keyword>
<organism evidence="3 4">
    <name type="scientific">Mugilogobius chulae</name>
    <name type="common">yellowstripe goby</name>
    <dbReference type="NCBI Taxonomy" id="88201"/>
    <lineage>
        <taxon>Eukaryota</taxon>
        <taxon>Metazoa</taxon>
        <taxon>Chordata</taxon>
        <taxon>Craniata</taxon>
        <taxon>Vertebrata</taxon>
        <taxon>Euteleostomi</taxon>
        <taxon>Actinopterygii</taxon>
        <taxon>Neopterygii</taxon>
        <taxon>Teleostei</taxon>
        <taxon>Neoteleostei</taxon>
        <taxon>Acanthomorphata</taxon>
        <taxon>Gobiaria</taxon>
        <taxon>Gobiiformes</taxon>
        <taxon>Gobioidei</taxon>
        <taxon>Gobiidae</taxon>
        <taxon>Gobionellinae</taxon>
        <taxon>Mugilogobius</taxon>
    </lineage>
</organism>
<dbReference type="EMBL" id="JBBPFD010000008">
    <property type="protein sequence ID" value="KAK7916358.1"/>
    <property type="molecule type" value="Genomic_DNA"/>
</dbReference>
<gene>
    <name evidence="3" type="ORF">WMY93_012119</name>
</gene>
<evidence type="ECO:0000313" key="3">
    <source>
        <dbReference type="EMBL" id="KAK7916358.1"/>
    </source>
</evidence>
<feature type="transmembrane region" description="Helical" evidence="2">
    <location>
        <begin position="48"/>
        <end position="69"/>
    </location>
</feature>